<keyword evidence="4 7" id="KW-0223">Dioxygenase</keyword>
<dbReference type="GO" id="GO:0016706">
    <property type="term" value="F:2-oxoglutarate-dependent dioxygenase activity"/>
    <property type="evidence" value="ECO:0007669"/>
    <property type="project" value="UniProtKB-UniRule"/>
</dbReference>
<evidence type="ECO:0000256" key="4">
    <source>
        <dbReference type="ARBA" id="ARBA00022964"/>
    </source>
</evidence>
<dbReference type="GO" id="GO:0006974">
    <property type="term" value="P:DNA damage response"/>
    <property type="evidence" value="ECO:0007669"/>
    <property type="project" value="TreeGrafter"/>
</dbReference>
<keyword evidence="3 7" id="KW-0847">Vitamin C</keyword>
<sequence>MMLHIPEVLSKADVLAMRNVLDAGAWVDGSATAGVLAAAVKCNSQFSSESAQYLGLSQAIATALERQPLFVSAALPDRILPPMFNRYAGGGTYGNHIDNAIQRDRLTGDRLRTDVSVTVFLSEPEDYEGGELIVEDTYGSHEVKLPAGDAIVYPSTSLHRVEPVTSGARVASFLWVQSLVADAWQRNMLFDLDMALLKLRAQVGNSSEIVTLTGHYHNLLRQWSK</sequence>
<dbReference type="HAMAP" id="MF_00657">
    <property type="entry name" value="Hydroxyl_YbiX"/>
    <property type="match status" value="1"/>
</dbReference>
<feature type="binding site" evidence="7">
    <location>
        <position position="96"/>
    </location>
    <ligand>
        <name>Fe cation</name>
        <dbReference type="ChEBI" id="CHEBI:24875"/>
    </ligand>
</feature>
<dbReference type="GO" id="GO:0005506">
    <property type="term" value="F:iron ion binding"/>
    <property type="evidence" value="ECO:0007669"/>
    <property type="project" value="UniProtKB-UniRule"/>
</dbReference>
<dbReference type="STRING" id="1132855.GCA_000384255_00468"/>
<dbReference type="PROSITE" id="PS51471">
    <property type="entry name" value="FE2OG_OXY"/>
    <property type="match status" value="1"/>
</dbReference>
<evidence type="ECO:0000256" key="2">
    <source>
        <dbReference type="ARBA" id="ARBA00022723"/>
    </source>
</evidence>
<dbReference type="Gene3D" id="4.10.860.20">
    <property type="entry name" value="Rabenosyn, Rab binding domain"/>
    <property type="match status" value="1"/>
</dbReference>
<dbReference type="InterPro" id="IPR044862">
    <property type="entry name" value="Pro_4_hyd_alph_FE2OG_OXY"/>
</dbReference>
<evidence type="ECO:0000256" key="6">
    <source>
        <dbReference type="ARBA" id="ARBA00023004"/>
    </source>
</evidence>
<dbReference type="Pfam" id="PF18331">
    <property type="entry name" value="PKHD_C"/>
    <property type="match status" value="1"/>
</dbReference>
<dbReference type="GO" id="GO:0006879">
    <property type="term" value="P:intracellular iron ion homeostasis"/>
    <property type="evidence" value="ECO:0007669"/>
    <property type="project" value="TreeGrafter"/>
</dbReference>
<dbReference type="Gene3D" id="2.60.120.620">
    <property type="entry name" value="q2cbj1_9rhob like domain"/>
    <property type="match status" value="1"/>
</dbReference>
<organism evidence="9 10">
    <name type="scientific">Methylotenera mobilis</name>
    <dbReference type="NCBI Taxonomy" id="359408"/>
    <lineage>
        <taxon>Bacteria</taxon>
        <taxon>Pseudomonadati</taxon>
        <taxon>Pseudomonadota</taxon>
        <taxon>Betaproteobacteria</taxon>
        <taxon>Nitrosomonadales</taxon>
        <taxon>Methylophilaceae</taxon>
        <taxon>Methylotenera</taxon>
    </lineage>
</organism>
<dbReference type="PANTHER" id="PTHR41536:SF1">
    <property type="entry name" value="PKHD-TYPE HYDROXYLASE YBIX"/>
    <property type="match status" value="1"/>
</dbReference>
<evidence type="ECO:0000256" key="1">
    <source>
        <dbReference type="ARBA" id="ARBA00001961"/>
    </source>
</evidence>
<feature type="binding site" evidence="7">
    <location>
        <position position="98"/>
    </location>
    <ligand>
        <name>Fe cation</name>
        <dbReference type="ChEBI" id="CHEBI:24875"/>
    </ligand>
</feature>
<proteinExistence type="inferred from homology"/>
<dbReference type="Pfam" id="PF13640">
    <property type="entry name" value="2OG-FeII_Oxy_3"/>
    <property type="match status" value="1"/>
</dbReference>
<keyword evidence="6 7" id="KW-0408">Iron</keyword>
<evidence type="ECO:0000256" key="5">
    <source>
        <dbReference type="ARBA" id="ARBA00023002"/>
    </source>
</evidence>
<feature type="domain" description="Fe2OG dioxygenase" evidence="8">
    <location>
        <begin position="78"/>
        <end position="178"/>
    </location>
</feature>
<comment type="caution">
    <text evidence="9">The sequence shown here is derived from an EMBL/GenBank/DDBJ whole genome shotgun (WGS) entry which is preliminary data.</text>
</comment>
<reference evidence="9 10" key="1">
    <citation type="journal article" date="2018" name="Nat. Biotechnol.">
        <title>A standardized bacterial taxonomy based on genome phylogeny substantially revises the tree of life.</title>
        <authorList>
            <person name="Parks D.H."/>
            <person name="Chuvochina M."/>
            <person name="Waite D.W."/>
            <person name="Rinke C."/>
            <person name="Skarshewski A."/>
            <person name="Chaumeil P.A."/>
            <person name="Hugenholtz P."/>
        </authorList>
    </citation>
    <scope>NUCLEOTIDE SEQUENCE [LARGE SCALE GENOMIC DNA]</scope>
    <source>
        <strain evidence="9">UBA9958</strain>
    </source>
</reference>
<dbReference type="InterPro" id="IPR023550">
    <property type="entry name" value="PKHD_hydroxylase"/>
</dbReference>
<comment type="cofactor">
    <cofactor evidence="1 7">
        <name>L-ascorbate</name>
        <dbReference type="ChEBI" id="CHEBI:38290"/>
    </cofactor>
</comment>
<dbReference type="Proteomes" id="UP000264313">
    <property type="component" value="Unassembled WGS sequence"/>
</dbReference>
<dbReference type="InterPro" id="IPR006620">
    <property type="entry name" value="Pro_4_hyd_alph"/>
</dbReference>
<feature type="binding site" evidence="7">
    <location>
        <position position="169"/>
    </location>
    <ligand>
        <name>2-oxoglutarate</name>
        <dbReference type="ChEBI" id="CHEBI:16810"/>
    </ligand>
</feature>
<comment type="cofactor">
    <cofactor evidence="7">
        <name>Fe(2+)</name>
        <dbReference type="ChEBI" id="CHEBI:29033"/>
    </cofactor>
    <text evidence="7">Binds 1 Fe(2+) ion per subunit.</text>
</comment>
<evidence type="ECO:0000313" key="9">
    <source>
        <dbReference type="EMBL" id="HBA09874.1"/>
    </source>
</evidence>
<dbReference type="InterPro" id="IPR005123">
    <property type="entry name" value="Oxoglu/Fe-dep_dioxygenase_dom"/>
</dbReference>
<dbReference type="SMART" id="SM00702">
    <property type="entry name" value="P4Hc"/>
    <property type="match status" value="1"/>
</dbReference>
<name>A0A351RCV3_9PROT</name>
<evidence type="ECO:0000259" key="8">
    <source>
        <dbReference type="PROSITE" id="PS51471"/>
    </source>
</evidence>
<dbReference type="EMBL" id="DNAA01000238">
    <property type="protein sequence ID" value="HBA09874.1"/>
    <property type="molecule type" value="Genomic_DNA"/>
</dbReference>
<evidence type="ECO:0000313" key="10">
    <source>
        <dbReference type="Proteomes" id="UP000264313"/>
    </source>
</evidence>
<keyword evidence="5 7" id="KW-0560">Oxidoreductase</keyword>
<protein>
    <submittedName>
        <fullName evidence="9">Fe2+-dependent dioxygenase</fullName>
    </submittedName>
</protein>
<dbReference type="NCBIfam" id="NF003974">
    <property type="entry name" value="PRK05467.1-3"/>
    <property type="match status" value="1"/>
</dbReference>
<keyword evidence="2 7" id="KW-0479">Metal-binding</keyword>
<dbReference type="PANTHER" id="PTHR41536">
    <property type="entry name" value="PKHD-TYPE HYDROXYLASE YBIX"/>
    <property type="match status" value="1"/>
</dbReference>
<accession>A0A351RCV3</accession>
<dbReference type="InterPro" id="IPR041097">
    <property type="entry name" value="PKHD_C"/>
</dbReference>
<evidence type="ECO:0000256" key="7">
    <source>
        <dbReference type="HAMAP-Rule" id="MF_00657"/>
    </source>
</evidence>
<evidence type="ECO:0000256" key="3">
    <source>
        <dbReference type="ARBA" id="ARBA00022896"/>
    </source>
</evidence>
<gene>
    <name evidence="9" type="ORF">DCW48_10285</name>
</gene>
<feature type="binding site" evidence="7">
    <location>
        <position position="159"/>
    </location>
    <ligand>
        <name>Fe cation</name>
        <dbReference type="ChEBI" id="CHEBI:24875"/>
    </ligand>
</feature>
<dbReference type="AlphaFoldDB" id="A0A351RCV3"/>
<dbReference type="GO" id="GO:0031418">
    <property type="term" value="F:L-ascorbic acid binding"/>
    <property type="evidence" value="ECO:0007669"/>
    <property type="project" value="UniProtKB-KW"/>
</dbReference>
<dbReference type="NCBIfam" id="NF003975">
    <property type="entry name" value="PRK05467.1-4"/>
    <property type="match status" value="1"/>
</dbReference>